<gene>
    <name evidence="1" type="ORF">HD556DRAFT_1310350</name>
</gene>
<reference evidence="1" key="1">
    <citation type="journal article" date="2020" name="New Phytol.">
        <title>Comparative genomics reveals dynamic genome evolution in host specialist ectomycorrhizal fungi.</title>
        <authorList>
            <person name="Lofgren L.A."/>
            <person name="Nguyen N.H."/>
            <person name="Vilgalys R."/>
            <person name="Ruytinx J."/>
            <person name="Liao H.L."/>
            <person name="Branco S."/>
            <person name="Kuo A."/>
            <person name="LaButti K."/>
            <person name="Lipzen A."/>
            <person name="Andreopoulos W."/>
            <person name="Pangilinan J."/>
            <person name="Riley R."/>
            <person name="Hundley H."/>
            <person name="Na H."/>
            <person name="Barry K."/>
            <person name="Grigoriev I.V."/>
            <person name="Stajich J.E."/>
            <person name="Kennedy P.G."/>
        </authorList>
    </citation>
    <scope>NUCLEOTIDE SEQUENCE</scope>
    <source>
        <strain evidence="1">S12</strain>
    </source>
</reference>
<protein>
    <submittedName>
        <fullName evidence="1">Uncharacterized protein</fullName>
    </submittedName>
</protein>
<evidence type="ECO:0000313" key="1">
    <source>
        <dbReference type="EMBL" id="KAG1790805.1"/>
    </source>
</evidence>
<organism evidence="1 2">
    <name type="scientific">Suillus plorans</name>
    <dbReference type="NCBI Taxonomy" id="116603"/>
    <lineage>
        <taxon>Eukaryota</taxon>
        <taxon>Fungi</taxon>
        <taxon>Dikarya</taxon>
        <taxon>Basidiomycota</taxon>
        <taxon>Agaricomycotina</taxon>
        <taxon>Agaricomycetes</taxon>
        <taxon>Agaricomycetidae</taxon>
        <taxon>Boletales</taxon>
        <taxon>Suillineae</taxon>
        <taxon>Suillaceae</taxon>
        <taxon>Suillus</taxon>
    </lineage>
</organism>
<dbReference type="GeneID" id="64594163"/>
<dbReference type="RefSeq" id="XP_041157738.1">
    <property type="nucleotide sequence ID" value="XM_041300399.1"/>
</dbReference>
<name>A0A9P7AJJ6_9AGAM</name>
<dbReference type="Proteomes" id="UP000719766">
    <property type="component" value="Unassembled WGS sequence"/>
</dbReference>
<dbReference type="AlphaFoldDB" id="A0A9P7AJJ6"/>
<sequence length="247" mass="27566">MLTRSAATFLILPEVPLNILLPNVFQVEKRMLEVEADEDGSDGDIRDYHATYYVPHNLSLIVTGKLSTGTKSLLAVVQDKKITKETVEFPEKDEIAGFRHSCYIPYIIACCPLEQGVHRNRVAALCGIRPTTLLVSSYIYFSEDTRATMVDLLIYIGSQPNADEHVELQQHTGPSTFSRPSPPVVKVPALDDKKALYVARQPEQASDKAKHIDNSKWWIRIVLFLCCISPGTNHSPHSDGAQHRPST</sequence>
<comment type="caution">
    <text evidence="1">The sequence shown here is derived from an EMBL/GenBank/DDBJ whole genome shotgun (WGS) entry which is preliminary data.</text>
</comment>
<proteinExistence type="predicted"/>
<dbReference type="EMBL" id="JABBWE010000047">
    <property type="protein sequence ID" value="KAG1790805.1"/>
    <property type="molecule type" value="Genomic_DNA"/>
</dbReference>
<evidence type="ECO:0000313" key="2">
    <source>
        <dbReference type="Proteomes" id="UP000719766"/>
    </source>
</evidence>
<dbReference type="OrthoDB" id="2675989at2759"/>
<accession>A0A9P7AJJ6</accession>
<keyword evidence="2" id="KW-1185">Reference proteome</keyword>